<name>A0A6A6X3J3_9PLEO</name>
<gene>
    <name evidence="1" type="ORF">K505DRAFT_74350</name>
</gene>
<dbReference type="AlphaFoldDB" id="A0A6A6X3J3"/>
<protein>
    <submittedName>
        <fullName evidence="1">Uncharacterized protein</fullName>
    </submittedName>
</protein>
<organism evidence="1 2">
    <name type="scientific">Melanomma pulvis-pyrius CBS 109.77</name>
    <dbReference type="NCBI Taxonomy" id="1314802"/>
    <lineage>
        <taxon>Eukaryota</taxon>
        <taxon>Fungi</taxon>
        <taxon>Dikarya</taxon>
        <taxon>Ascomycota</taxon>
        <taxon>Pezizomycotina</taxon>
        <taxon>Dothideomycetes</taxon>
        <taxon>Pleosporomycetidae</taxon>
        <taxon>Pleosporales</taxon>
        <taxon>Melanommataceae</taxon>
        <taxon>Melanomma</taxon>
    </lineage>
</organism>
<reference evidence="1" key="1">
    <citation type="journal article" date="2020" name="Stud. Mycol.">
        <title>101 Dothideomycetes genomes: a test case for predicting lifestyles and emergence of pathogens.</title>
        <authorList>
            <person name="Haridas S."/>
            <person name="Albert R."/>
            <person name="Binder M."/>
            <person name="Bloem J."/>
            <person name="Labutti K."/>
            <person name="Salamov A."/>
            <person name="Andreopoulos B."/>
            <person name="Baker S."/>
            <person name="Barry K."/>
            <person name="Bills G."/>
            <person name="Bluhm B."/>
            <person name="Cannon C."/>
            <person name="Castanera R."/>
            <person name="Culley D."/>
            <person name="Daum C."/>
            <person name="Ezra D."/>
            <person name="Gonzalez J."/>
            <person name="Henrissat B."/>
            <person name="Kuo A."/>
            <person name="Liang C."/>
            <person name="Lipzen A."/>
            <person name="Lutzoni F."/>
            <person name="Magnuson J."/>
            <person name="Mondo S."/>
            <person name="Nolan M."/>
            <person name="Ohm R."/>
            <person name="Pangilinan J."/>
            <person name="Park H.-J."/>
            <person name="Ramirez L."/>
            <person name="Alfaro M."/>
            <person name="Sun H."/>
            <person name="Tritt A."/>
            <person name="Yoshinaga Y."/>
            <person name="Zwiers L.-H."/>
            <person name="Turgeon B."/>
            <person name="Goodwin S."/>
            <person name="Spatafora J."/>
            <person name="Crous P."/>
            <person name="Grigoriev I."/>
        </authorList>
    </citation>
    <scope>NUCLEOTIDE SEQUENCE</scope>
    <source>
        <strain evidence="1">CBS 109.77</strain>
    </source>
</reference>
<sequence length="166" mass="18571">MYSSVSGLDLISDPLKLQYALLTTLFMRWFSCVPIHCPSRTIYTLPNPPPIFITKVLVWVMNCGILVVAVLPDLEGQNFQLGLVYGVVLIRQMVWRGRMESFSESCQTTVLIAKREDAPKLDENSETSQAERGLGCAPYFMISSLASLDNVQPNLSRGILSLLLTW</sequence>
<dbReference type="Proteomes" id="UP000799757">
    <property type="component" value="Unassembled WGS sequence"/>
</dbReference>
<dbReference type="EMBL" id="MU002047">
    <property type="protein sequence ID" value="KAF2790926.1"/>
    <property type="molecule type" value="Genomic_DNA"/>
</dbReference>
<evidence type="ECO:0000313" key="2">
    <source>
        <dbReference type="Proteomes" id="UP000799757"/>
    </source>
</evidence>
<evidence type="ECO:0000313" key="1">
    <source>
        <dbReference type="EMBL" id="KAF2790926.1"/>
    </source>
</evidence>
<keyword evidence="2" id="KW-1185">Reference proteome</keyword>
<accession>A0A6A6X3J3</accession>
<proteinExistence type="predicted"/>